<gene>
    <name evidence="2" type="ORF">JJB74_30230</name>
</gene>
<dbReference type="Pfam" id="PF11871">
    <property type="entry name" value="DUF3391"/>
    <property type="match status" value="1"/>
</dbReference>
<dbReference type="EMBL" id="JAEPBG010000030">
    <property type="protein sequence ID" value="MBK4738912.1"/>
    <property type="molecule type" value="Genomic_DNA"/>
</dbReference>
<dbReference type="Gene3D" id="1.10.3210.10">
    <property type="entry name" value="Hypothetical protein af1432"/>
    <property type="match status" value="1"/>
</dbReference>
<dbReference type="Pfam" id="PF13487">
    <property type="entry name" value="HD_5"/>
    <property type="match status" value="1"/>
</dbReference>
<dbReference type="InterPro" id="IPR021812">
    <property type="entry name" value="DUF3391"/>
</dbReference>
<dbReference type="PROSITE" id="PS51832">
    <property type="entry name" value="HD_GYP"/>
    <property type="match status" value="1"/>
</dbReference>
<dbReference type="Proteomes" id="UP000622890">
    <property type="component" value="Unassembled WGS sequence"/>
</dbReference>
<dbReference type="RefSeq" id="WP_200598284.1">
    <property type="nucleotide sequence ID" value="NZ_JAEPBG010000030.1"/>
</dbReference>
<dbReference type="InterPro" id="IPR037522">
    <property type="entry name" value="HD_GYP_dom"/>
</dbReference>
<comment type="caution">
    <text evidence="2">The sequence shown here is derived from an EMBL/GenBank/DDBJ whole genome shotgun (WGS) entry which is preliminary data.</text>
</comment>
<dbReference type="InterPro" id="IPR003607">
    <property type="entry name" value="HD/PDEase_dom"/>
</dbReference>
<organism evidence="2 3">
    <name type="scientific">Noviherbaspirillum pedocola</name>
    <dbReference type="NCBI Taxonomy" id="2801341"/>
    <lineage>
        <taxon>Bacteria</taxon>
        <taxon>Pseudomonadati</taxon>
        <taxon>Pseudomonadota</taxon>
        <taxon>Betaproteobacteria</taxon>
        <taxon>Burkholderiales</taxon>
        <taxon>Oxalobacteraceae</taxon>
        <taxon>Noviherbaspirillum</taxon>
    </lineage>
</organism>
<dbReference type="SUPFAM" id="SSF109604">
    <property type="entry name" value="HD-domain/PDEase-like"/>
    <property type="match status" value="1"/>
</dbReference>
<evidence type="ECO:0000259" key="1">
    <source>
        <dbReference type="PROSITE" id="PS51832"/>
    </source>
</evidence>
<dbReference type="CDD" id="cd00077">
    <property type="entry name" value="HDc"/>
    <property type="match status" value="1"/>
</dbReference>
<evidence type="ECO:0000313" key="2">
    <source>
        <dbReference type="EMBL" id="MBK4738912.1"/>
    </source>
</evidence>
<protein>
    <submittedName>
        <fullName evidence="2">HD-GYP domain-containing protein</fullName>
    </submittedName>
</protein>
<dbReference type="AlphaFoldDB" id="A0A934W8Q0"/>
<sequence length="409" mass="44363">MIKSIEISQLCVGMYVHSLPGGWTAHPFLRNRFLITNRAEIAKIVDAGFTHLEIDVAKGCDIVAVTPALVEETEAVSDAAPPEVALTPVSSRAGTASLSDELGRARALIAQASRLVQDLAQDVRLGKVIQLDRVEPAVEGIVDSITRNPNALLVLLQLKKKDDYTFLHSVSVCALLVAFCRFMGMPGEVTYQAGLGGLLHDIGKAEVPDAILNKPGRLTPEEFEVIKAHPKDGHAILARVAGLSSIALDITLRHHERCDGNGYPEGLSGPEISDLAKMAAVVDVYDAITSERCYHQGMPPAQALSRMLEWSKTQLSDEHVRAFIRCIGIFPSGSLVRLASGRLGVVTAQNPNNLLAPVVNVFFHTRSNTYIPPEQVDLSAPGIAERERIVCAECPDTWRVDPHRFLEIG</sequence>
<proteinExistence type="predicted"/>
<dbReference type="PANTHER" id="PTHR43155:SF2">
    <property type="entry name" value="CYCLIC DI-GMP PHOSPHODIESTERASE PA4108"/>
    <property type="match status" value="1"/>
</dbReference>
<reference evidence="2" key="1">
    <citation type="submission" date="2021-01" db="EMBL/GenBank/DDBJ databases">
        <title>Genome sequence of strain Noviherbaspirillum sp. DKR-6.</title>
        <authorList>
            <person name="Chaudhary D.K."/>
        </authorList>
    </citation>
    <scope>NUCLEOTIDE SEQUENCE</scope>
    <source>
        <strain evidence="2">DKR-6</strain>
    </source>
</reference>
<dbReference type="PANTHER" id="PTHR43155">
    <property type="entry name" value="CYCLIC DI-GMP PHOSPHODIESTERASE PA4108-RELATED"/>
    <property type="match status" value="1"/>
</dbReference>
<accession>A0A934W8Q0</accession>
<dbReference type="GO" id="GO:0008081">
    <property type="term" value="F:phosphoric diester hydrolase activity"/>
    <property type="evidence" value="ECO:0007669"/>
    <property type="project" value="UniProtKB-ARBA"/>
</dbReference>
<evidence type="ECO:0000313" key="3">
    <source>
        <dbReference type="Proteomes" id="UP000622890"/>
    </source>
</evidence>
<feature type="domain" description="HD-GYP" evidence="1">
    <location>
        <begin position="143"/>
        <end position="339"/>
    </location>
</feature>
<keyword evidence="3" id="KW-1185">Reference proteome</keyword>
<dbReference type="SMART" id="SM00471">
    <property type="entry name" value="HDc"/>
    <property type="match status" value="1"/>
</dbReference>
<name>A0A934W8Q0_9BURK</name>